<dbReference type="CDD" id="cd14797">
    <property type="entry name" value="DUF302"/>
    <property type="match status" value="1"/>
</dbReference>
<dbReference type="OrthoDB" id="121208at2"/>
<proteinExistence type="predicted"/>
<accession>A0A160FT43</accession>
<dbReference type="EMBL" id="CP014579">
    <property type="protein sequence ID" value="ANB75828.1"/>
    <property type="molecule type" value="Genomic_DNA"/>
</dbReference>
<dbReference type="RefSeq" id="WP_063499096.1">
    <property type="nucleotide sequence ID" value="NZ_CP014579.1"/>
</dbReference>
<dbReference type="InterPro" id="IPR035923">
    <property type="entry name" value="TT1751-like_sf"/>
</dbReference>
<dbReference type="KEGG" id="buz:AYM40_26335"/>
<dbReference type="Proteomes" id="UP000076852">
    <property type="component" value="Chromosome 2"/>
</dbReference>
<dbReference type="STRING" id="1804984.AYM40_26335"/>
<reference evidence="2 3" key="1">
    <citation type="journal article" date="2016" name="Gene">
        <title>PacBio SMRT assembly of a complex multi-replicon genome reveals chlorocatechol degradative operon in a region of genome plasticity.</title>
        <authorList>
            <person name="Ricker N."/>
            <person name="Shen S.Y."/>
            <person name="Goordial J."/>
            <person name="Jin S."/>
            <person name="Fulthorpe R.R."/>
        </authorList>
    </citation>
    <scope>NUCLEOTIDE SEQUENCE [LARGE SCALE GENOMIC DNA]</scope>
    <source>
        <strain evidence="2 3">OLGA172</strain>
    </source>
</reference>
<evidence type="ECO:0000313" key="3">
    <source>
        <dbReference type="Proteomes" id="UP000076852"/>
    </source>
</evidence>
<evidence type="ECO:0000313" key="2">
    <source>
        <dbReference type="EMBL" id="ANB75828.1"/>
    </source>
</evidence>
<dbReference type="Gene3D" id="3.30.310.70">
    <property type="entry name" value="TT1751-like domain"/>
    <property type="match status" value="1"/>
</dbReference>
<organism evidence="2 3">
    <name type="scientific">Paraburkholderia phytofirmans OLGA172</name>
    <dbReference type="NCBI Taxonomy" id="1417228"/>
    <lineage>
        <taxon>Bacteria</taxon>
        <taxon>Pseudomonadati</taxon>
        <taxon>Pseudomonadota</taxon>
        <taxon>Betaproteobacteria</taxon>
        <taxon>Burkholderiales</taxon>
        <taxon>Burkholderiaceae</taxon>
        <taxon>Paraburkholderia</taxon>
    </lineage>
</organism>
<dbReference type="SUPFAM" id="SSF103247">
    <property type="entry name" value="TT1751-like"/>
    <property type="match status" value="1"/>
</dbReference>
<sequence>MKTSETQRQIVRVTIDTDVNFEGFVKSFRERLGRFDQAAIAALMGQPREAAAAIQGMEGDQGLMIFFTLDHGRALNMVGKSKKAIRFILGNPLVAIQMTKHDVRAGQYVPLTLIAYEDEENRVRIEYDKPSSLLDVCDNAEIDETARDLDKKLFLVVEHAIKDASQAAGTKDLG</sequence>
<dbReference type="Pfam" id="PF03625">
    <property type="entry name" value="DUF302"/>
    <property type="match status" value="1"/>
</dbReference>
<name>A0A160FT43_9BURK</name>
<protein>
    <recommendedName>
        <fullName evidence="1">DUF302 domain-containing protein</fullName>
    </recommendedName>
</protein>
<gene>
    <name evidence="2" type="ORF">AYM40_26335</name>
</gene>
<feature type="domain" description="DUF302" evidence="1">
    <location>
        <begin position="69"/>
        <end position="130"/>
    </location>
</feature>
<evidence type="ECO:0000259" key="1">
    <source>
        <dbReference type="Pfam" id="PF03625"/>
    </source>
</evidence>
<keyword evidence="3" id="KW-1185">Reference proteome</keyword>
<dbReference type="AlphaFoldDB" id="A0A160FT43"/>
<dbReference type="InterPro" id="IPR005180">
    <property type="entry name" value="DUF302"/>
</dbReference>